<dbReference type="GO" id="GO:0005634">
    <property type="term" value="C:nucleus"/>
    <property type="evidence" value="ECO:0007669"/>
    <property type="project" value="TreeGrafter"/>
</dbReference>
<evidence type="ECO:0000256" key="3">
    <source>
        <dbReference type="SAM" id="MobiDB-lite"/>
    </source>
</evidence>
<dbReference type="Ensembl" id="ENSSCAT00000019847.1">
    <property type="protein sequence ID" value="ENSSCAP00000017725.1"/>
    <property type="gene ID" value="ENSSCAG00000012843.1"/>
</dbReference>
<dbReference type="Proteomes" id="UP000694409">
    <property type="component" value="Unassembled WGS sequence"/>
</dbReference>
<reference evidence="6" key="2">
    <citation type="submission" date="2025-09" db="UniProtKB">
        <authorList>
            <consortium name="Ensembl"/>
        </authorList>
    </citation>
    <scope>IDENTIFICATION</scope>
</reference>
<protein>
    <submittedName>
        <fullName evidence="6">Ubinuclein 1</fullName>
    </submittedName>
</protein>
<gene>
    <name evidence="6" type="primary">UBN1</name>
</gene>
<evidence type="ECO:0000313" key="7">
    <source>
        <dbReference type="Proteomes" id="UP000694409"/>
    </source>
</evidence>
<feature type="domain" description="Hpc2-related" evidence="4">
    <location>
        <begin position="114"/>
        <end position="165"/>
    </location>
</feature>
<feature type="region of interest" description="Disordered" evidence="3">
    <location>
        <begin position="1"/>
        <end position="39"/>
    </location>
</feature>
<feature type="region of interest" description="Disordered" evidence="3">
    <location>
        <begin position="68"/>
        <end position="95"/>
    </location>
</feature>
<feature type="region of interest" description="Disordered" evidence="3">
    <location>
        <begin position="169"/>
        <end position="220"/>
    </location>
</feature>
<evidence type="ECO:0000259" key="4">
    <source>
        <dbReference type="Pfam" id="PF08729"/>
    </source>
</evidence>
<feature type="compositionally biased region" description="Basic and acidic residues" evidence="3">
    <location>
        <begin position="699"/>
        <end position="712"/>
    </location>
</feature>
<feature type="compositionally biased region" description="Low complexity" evidence="3">
    <location>
        <begin position="673"/>
        <end position="683"/>
    </location>
</feature>
<feature type="compositionally biased region" description="Basic and acidic residues" evidence="3">
    <location>
        <begin position="78"/>
        <end position="95"/>
    </location>
</feature>
<dbReference type="InterPro" id="IPR026947">
    <property type="entry name" value="UBN_middle_dom"/>
</dbReference>
<feature type="compositionally biased region" description="Low complexity" evidence="3">
    <location>
        <begin position="592"/>
        <end position="603"/>
    </location>
</feature>
<feature type="compositionally biased region" description="Low complexity" evidence="3">
    <location>
        <begin position="554"/>
        <end position="570"/>
    </location>
</feature>
<dbReference type="GeneTree" id="ENSGT00940000158857"/>
<accession>A0A8C9NH93</accession>
<evidence type="ECO:0000256" key="1">
    <source>
        <dbReference type="ARBA" id="ARBA00009911"/>
    </source>
</evidence>
<feature type="region of interest" description="Disordered" evidence="3">
    <location>
        <begin position="250"/>
        <end position="282"/>
    </location>
</feature>
<sequence>MTEPHRVSFTTLHGPLSSSFLKRSRKDEAEQPPEAEPAATAVRITLTLFEPDHKRCPEFFYPDLLKSCRGKVKGGSSGDKKKDPADPFNDEEKERHKVEALARKFEEKYGGKRRRKDRIQDLIDMGYGYDESDSFIDNSEAYDELVPASLTTKYGGFYINSGTLQFRQASESEDDYVKEKKKKCPKKRKLKDGGEKIKKKKKDDSYDKEKKSKKSKFPKAGFTALNASKEKKKKKYSGALSVKEMLKKFQKEKDAQKKKDEEQKVVTPSPADPAAPREAEAMADPLLSLFGHASDSDLLQAASAMDSLSELDLERLLSESPEGSPCPELEDGSDPALEQEFKQPPSLPEGLPAPLEKRIKELAQAARAAEGEGKQRFFTQDINNIILDIELQTRELSSQVRSGVYAHLAAFFPCSKDTLLKRARRLYLYEQGGRLKEPLQKLKEAIGRAMPEQVAKYQEECQVHTQAKFAKMLEEEKDKEQRVCSDDDEDEEKGGKRVAGPRKKFQWNDEIRTLFKESRRVHGHLTSVLAKKKVIAATKVKVKDSSCKPDKKLSVSVPSLHSSSTLAMSSEPQGGALGISAQTRELLSLGTAQAASSTATPATFKDDSLDEDLIHNPTSSLEAVSKELAVLNSRAAGSPDFTLPAAPKAPPEKIPALASSEEKRTFPKPNPSPTSSSGSLQSPLNFLAEQALALGQSSQDKKTENSNYKEHSCQASPSKILPDAHQAKQKHHSQVRPGHGPLASAPVPGSQVKVFHPGAQLQKTFTSPAPFVKLQNPKSSTPLPQRSLLQQVKSSTKAQSFHSSTSPSSTQNSNSSHKSQGLSSSSLSYAGKHSSASGSSGQSYKSPFVAGSLSKHGASSSSSSGAPANQGSSSGTLLPGVAAPSPGSASGRAASGSSVKKPPVAQKLTLVAPPGGSNGDSSGGTQGVAKLLTSSLKPAVVSSTAASTSVPKGTSGAVLLTSSSSLSVLAPSYKSNNPKLPAALSSTPLGIISPIHSFPLHVISFSSDSSPKAGVSKDAIVTGPAPGTFHHGLGHSLLAGLHSSPHHAAPLPHSALSTHLPQSLPGNLSDAHVCLLPCESPSTSADPSFRAAAKGGVHVFQLCGCR</sequence>
<feature type="region of interest" description="Disordered" evidence="3">
    <location>
        <begin position="317"/>
        <end position="350"/>
    </location>
</feature>
<dbReference type="Pfam" id="PF14075">
    <property type="entry name" value="UBN_AB"/>
    <property type="match status" value="1"/>
</dbReference>
<dbReference type="Pfam" id="PF08729">
    <property type="entry name" value="HUN"/>
    <property type="match status" value="1"/>
</dbReference>
<dbReference type="GO" id="GO:0006325">
    <property type="term" value="P:chromatin organization"/>
    <property type="evidence" value="ECO:0007669"/>
    <property type="project" value="TreeGrafter"/>
</dbReference>
<organism evidence="6 7">
    <name type="scientific">Serinus canaria</name>
    <name type="common">Island canary</name>
    <name type="synonym">Fringilla canaria</name>
    <dbReference type="NCBI Taxonomy" id="9135"/>
    <lineage>
        <taxon>Eukaryota</taxon>
        <taxon>Metazoa</taxon>
        <taxon>Chordata</taxon>
        <taxon>Craniata</taxon>
        <taxon>Vertebrata</taxon>
        <taxon>Euteleostomi</taxon>
        <taxon>Archelosauria</taxon>
        <taxon>Archosauria</taxon>
        <taxon>Dinosauria</taxon>
        <taxon>Saurischia</taxon>
        <taxon>Theropoda</taxon>
        <taxon>Coelurosauria</taxon>
        <taxon>Aves</taxon>
        <taxon>Neognathae</taxon>
        <taxon>Neoaves</taxon>
        <taxon>Telluraves</taxon>
        <taxon>Australaves</taxon>
        <taxon>Passeriformes</taxon>
        <taxon>Passeroidea</taxon>
        <taxon>Fringillidae</taxon>
        <taxon>Carduelinae</taxon>
        <taxon>Serinus</taxon>
    </lineage>
</organism>
<dbReference type="AlphaFoldDB" id="A0A8C9NH93"/>
<keyword evidence="7" id="KW-1185">Reference proteome</keyword>
<feature type="compositionally biased region" description="Basic residues" evidence="3">
    <location>
        <begin position="179"/>
        <end position="190"/>
    </location>
</feature>
<evidence type="ECO:0000256" key="2">
    <source>
        <dbReference type="ARBA" id="ARBA00022553"/>
    </source>
</evidence>
<evidence type="ECO:0000259" key="5">
    <source>
        <dbReference type="Pfam" id="PF14075"/>
    </source>
</evidence>
<feature type="compositionally biased region" description="Basic and acidic residues" evidence="3">
    <location>
        <begin position="250"/>
        <end position="264"/>
    </location>
</feature>
<feature type="compositionally biased region" description="Low complexity" evidence="3">
    <location>
        <begin position="799"/>
        <end position="898"/>
    </location>
</feature>
<dbReference type="PANTHER" id="PTHR21669">
    <property type="entry name" value="CAPZ-INTERACTING PROTEIN AND RELATED PROTEINS"/>
    <property type="match status" value="1"/>
</dbReference>
<feature type="domain" description="Ubinuclein middle" evidence="5">
    <location>
        <begin position="347"/>
        <end position="538"/>
    </location>
</feature>
<name>A0A8C9NH93_SERCA</name>
<feature type="compositionally biased region" description="Basic and acidic residues" evidence="3">
    <location>
        <begin position="191"/>
        <end position="210"/>
    </location>
</feature>
<feature type="region of interest" description="Disordered" evidence="3">
    <location>
        <begin position="479"/>
        <end position="501"/>
    </location>
</feature>
<proteinExistence type="inferred from homology"/>
<feature type="region of interest" description="Disordered" evidence="3">
    <location>
        <begin position="548"/>
        <end position="572"/>
    </location>
</feature>
<evidence type="ECO:0000313" key="6">
    <source>
        <dbReference type="Ensembl" id="ENSSCAP00000017725.1"/>
    </source>
</evidence>
<keyword evidence="2" id="KW-0597">Phosphoprotein</keyword>
<comment type="similarity">
    <text evidence="1">Belongs to the ubinuclein family.</text>
</comment>
<reference evidence="6" key="1">
    <citation type="submission" date="2025-08" db="UniProtKB">
        <authorList>
            <consortium name="Ensembl"/>
        </authorList>
    </citation>
    <scope>IDENTIFICATION</scope>
</reference>
<feature type="compositionally biased region" description="Polar residues" evidence="3">
    <location>
        <begin position="8"/>
        <end position="21"/>
    </location>
</feature>
<feature type="region of interest" description="Disordered" evidence="3">
    <location>
        <begin position="592"/>
        <end position="611"/>
    </location>
</feature>
<feature type="compositionally biased region" description="Polar residues" evidence="3">
    <location>
        <begin position="776"/>
        <end position="798"/>
    </location>
</feature>
<dbReference type="PANTHER" id="PTHR21669:SF12">
    <property type="entry name" value="UBINUCLEIN-1"/>
    <property type="match status" value="1"/>
</dbReference>
<dbReference type="InterPro" id="IPR014840">
    <property type="entry name" value="HRD"/>
</dbReference>
<feature type="region of interest" description="Disordered" evidence="3">
    <location>
        <begin position="638"/>
        <end position="904"/>
    </location>
</feature>